<evidence type="ECO:0000256" key="3">
    <source>
        <dbReference type="ARBA" id="ARBA00022692"/>
    </source>
</evidence>
<dbReference type="PANTHER" id="PTHR23427:SF2">
    <property type="entry name" value="SURFEIT LOCUS PROTEIN 1"/>
    <property type="match status" value="1"/>
</dbReference>
<dbReference type="PROSITE" id="PS51257">
    <property type="entry name" value="PROKAR_LIPOPROTEIN"/>
    <property type="match status" value="1"/>
</dbReference>
<dbReference type="RefSeq" id="WP_063739680.1">
    <property type="nucleotide sequence ID" value="NZ_BAAAUZ010000015.1"/>
</dbReference>
<accession>A0A9W6KZJ6</accession>
<dbReference type="PROSITE" id="PS50895">
    <property type="entry name" value="SURF1"/>
    <property type="match status" value="1"/>
</dbReference>
<keyword evidence="5 6" id="KW-0472">Membrane</keyword>
<organism evidence="7 8">
    <name type="scientific">Pseudonocardia halophobica</name>
    <dbReference type="NCBI Taxonomy" id="29401"/>
    <lineage>
        <taxon>Bacteria</taxon>
        <taxon>Bacillati</taxon>
        <taxon>Actinomycetota</taxon>
        <taxon>Actinomycetes</taxon>
        <taxon>Pseudonocardiales</taxon>
        <taxon>Pseudonocardiaceae</taxon>
        <taxon>Pseudonocardia</taxon>
    </lineage>
</organism>
<keyword evidence="4 6" id="KW-1133">Transmembrane helix</keyword>
<comment type="subcellular location">
    <subcellularLocation>
        <location evidence="6">Cell membrane</location>
        <topology evidence="6">Multi-pass membrane protein</topology>
    </subcellularLocation>
    <subcellularLocation>
        <location evidence="1">Membrane</location>
    </subcellularLocation>
</comment>
<comment type="caution">
    <text evidence="7">The sequence shown here is derived from an EMBL/GenBank/DDBJ whole genome shotgun (WGS) entry which is preliminary data.</text>
</comment>
<keyword evidence="6" id="KW-1003">Cell membrane</keyword>
<reference evidence="7" key="1">
    <citation type="journal article" date="2014" name="Int. J. Syst. Evol. Microbiol.">
        <title>Complete genome sequence of Corynebacterium casei LMG S-19264T (=DSM 44701T), isolated from a smear-ripened cheese.</title>
        <authorList>
            <consortium name="US DOE Joint Genome Institute (JGI-PGF)"/>
            <person name="Walter F."/>
            <person name="Albersmeier A."/>
            <person name="Kalinowski J."/>
            <person name="Ruckert C."/>
        </authorList>
    </citation>
    <scope>NUCLEOTIDE SEQUENCE</scope>
    <source>
        <strain evidence="7">VKM Ac-1069</strain>
    </source>
</reference>
<dbReference type="CDD" id="cd06662">
    <property type="entry name" value="SURF1"/>
    <property type="match status" value="1"/>
</dbReference>
<evidence type="ECO:0000256" key="5">
    <source>
        <dbReference type="ARBA" id="ARBA00023136"/>
    </source>
</evidence>
<keyword evidence="3 6" id="KW-0812">Transmembrane</keyword>
<keyword evidence="8" id="KW-1185">Reference proteome</keyword>
<dbReference type="Pfam" id="PF02104">
    <property type="entry name" value="SURF1"/>
    <property type="match status" value="1"/>
</dbReference>
<dbReference type="GO" id="GO:0005886">
    <property type="term" value="C:plasma membrane"/>
    <property type="evidence" value="ECO:0007669"/>
    <property type="project" value="UniProtKB-SubCell"/>
</dbReference>
<sequence>MRFLLRPSWIAFVAMVVGFAVACYTLLAPWQFGREAQRRAQQQAIDATASTLPVSFATLVPALSVRAEDEWSRVALSGTFLPEAEALVRLRFVDGKPASQVLTPLRLDDGRIIAVDRGSVPLNNGQAIPGFAAAPSGPVTLTGRLRLNETDTSGRAPATEGGHLQIYAMSSRQLAAATGTPGMVEGYVQLAADQPGILTPTPINPDTNVAPFTNGSYALQWLTFGAIAIVALGYFIRLEMLQRRGKQKTKASFRDALAGRDVDAEA</sequence>
<evidence type="ECO:0000256" key="1">
    <source>
        <dbReference type="ARBA" id="ARBA00004370"/>
    </source>
</evidence>
<gene>
    <name evidence="7" type="ORF">GCM10017577_04750</name>
</gene>
<name>A0A9W6KZJ6_9PSEU</name>
<evidence type="ECO:0000313" key="7">
    <source>
        <dbReference type="EMBL" id="GLL09335.1"/>
    </source>
</evidence>
<protein>
    <recommendedName>
        <fullName evidence="6">SURF1-like protein</fullName>
    </recommendedName>
</protein>
<dbReference type="EMBL" id="BSFQ01000001">
    <property type="protein sequence ID" value="GLL09335.1"/>
    <property type="molecule type" value="Genomic_DNA"/>
</dbReference>
<proteinExistence type="inferred from homology"/>
<feature type="transmembrane region" description="Helical" evidence="6">
    <location>
        <begin position="9"/>
        <end position="32"/>
    </location>
</feature>
<reference evidence="7" key="2">
    <citation type="submission" date="2023-01" db="EMBL/GenBank/DDBJ databases">
        <authorList>
            <person name="Sun Q."/>
            <person name="Evtushenko L."/>
        </authorList>
    </citation>
    <scope>NUCLEOTIDE SEQUENCE</scope>
    <source>
        <strain evidence="7">VKM Ac-1069</strain>
    </source>
</reference>
<evidence type="ECO:0000256" key="2">
    <source>
        <dbReference type="ARBA" id="ARBA00007165"/>
    </source>
</evidence>
<comment type="similarity">
    <text evidence="2 6">Belongs to the SURF1 family.</text>
</comment>
<dbReference type="Proteomes" id="UP001143463">
    <property type="component" value="Unassembled WGS sequence"/>
</dbReference>
<evidence type="ECO:0000256" key="4">
    <source>
        <dbReference type="ARBA" id="ARBA00022989"/>
    </source>
</evidence>
<dbReference type="InterPro" id="IPR002994">
    <property type="entry name" value="Surf1/Shy1"/>
</dbReference>
<dbReference type="PANTHER" id="PTHR23427">
    <property type="entry name" value="SURFEIT LOCUS PROTEIN"/>
    <property type="match status" value="1"/>
</dbReference>
<evidence type="ECO:0000313" key="8">
    <source>
        <dbReference type="Proteomes" id="UP001143463"/>
    </source>
</evidence>
<feature type="transmembrane region" description="Helical" evidence="6">
    <location>
        <begin position="217"/>
        <end position="236"/>
    </location>
</feature>
<evidence type="ECO:0000256" key="6">
    <source>
        <dbReference type="RuleBase" id="RU363076"/>
    </source>
</evidence>
<dbReference type="AlphaFoldDB" id="A0A9W6KZJ6"/>
<dbReference type="InterPro" id="IPR045214">
    <property type="entry name" value="Surf1/Surf4"/>
</dbReference>